<sequence>MSIINPYHEGELAVQQRVSETEMARMNSGAIDDSILAGALRFFEQQPMVVIGSVDPEGRIWVSILFGNPGFLRALDNQTLELDLSQPRSAVDDPLWSNLSKNPNVGLLVIELDSRRRIRINGRARKVSDTRIIIDVERAYPNCPKYIQRRDWKTSPADLKFDTTPSTRGKKLNHEQETLIAGADTFFVASAHPEHGVDASHRGGHPGFVQLINSRQLRIPDFAGNSMFNTLGNFVSYPHAGVVFIDFERGRLLQLTGRPEILWDLDDPQGETGGTRRYWQFDITGWIESALTFRLNWELLDYSPFIPEQHRALPANSMLSLRVERIQRESEQILSFLMRSTDGGQLPVIQPGAHIPVKVQLPDGSHAERHYSLLGDPDVRAFYEIGVLSEPDGRGGSRYLHEQIQEGDVIESRMPKNEFHMAGNANHSILIAGGIGITPILSMLCRLVSERQSFEMHYSARKDSQLAFRDRIEQLAGDRVHFYASRDPQGERLDLERLLSSPEPGVHVYVCGPRRMISAARETAEAWGWPSAQIHFESFGAQPLADDRPIRVHLAKSNLTLTVPANHTILDTLLDAGVSVSHDCKRGDCTLCATRVLHGEPDHRDLCLNATERATSMCVCVSRARGEELRLDL</sequence>
<dbReference type="Pfam" id="PF22290">
    <property type="entry name" value="DmmA-like_N"/>
    <property type="match status" value="1"/>
</dbReference>
<dbReference type="RefSeq" id="WP_273441033.1">
    <property type="nucleotide sequence ID" value="NZ_PKUN01000031.1"/>
</dbReference>
<reference evidence="11 12" key="1">
    <citation type="submission" date="2017-11" db="EMBL/GenBank/DDBJ databases">
        <title>Genome-resolved metagenomics identifies genetic mobility, metabolic interactions, and unexpected diversity in perchlorate-reducing communities.</title>
        <authorList>
            <person name="Barnum T.P."/>
            <person name="Figueroa I.A."/>
            <person name="Carlstrom C.I."/>
            <person name="Lucas L.N."/>
            <person name="Engelbrektson A.L."/>
            <person name="Coates J.D."/>
        </authorList>
    </citation>
    <scope>NUCLEOTIDE SEQUENCE [LARGE SCALE GENOMIC DNA]</scope>
    <source>
        <strain evidence="11">BM301</strain>
    </source>
</reference>
<evidence type="ECO:0000256" key="2">
    <source>
        <dbReference type="ARBA" id="ARBA00022630"/>
    </source>
</evidence>
<dbReference type="PROSITE" id="PS51384">
    <property type="entry name" value="FAD_FR"/>
    <property type="match status" value="1"/>
</dbReference>
<dbReference type="CDD" id="cd00207">
    <property type="entry name" value="fer2"/>
    <property type="match status" value="1"/>
</dbReference>
<dbReference type="GO" id="GO:0051537">
    <property type="term" value="F:2 iron, 2 sulfur cluster binding"/>
    <property type="evidence" value="ECO:0007669"/>
    <property type="project" value="UniProtKB-KW"/>
</dbReference>
<keyword evidence="3" id="KW-0288">FMN</keyword>
<dbReference type="PANTHER" id="PTHR42815">
    <property type="entry name" value="FAD-BINDING, PUTATIVE (AFU_ORTHOLOGUE AFUA_6G07600)-RELATED"/>
    <property type="match status" value="1"/>
</dbReference>
<dbReference type="InterPro" id="IPR017927">
    <property type="entry name" value="FAD-bd_FR_type"/>
</dbReference>
<organism evidence="11 12">
    <name type="scientific">Sedimenticola selenatireducens</name>
    <dbReference type="NCBI Taxonomy" id="191960"/>
    <lineage>
        <taxon>Bacteria</taxon>
        <taxon>Pseudomonadati</taxon>
        <taxon>Pseudomonadota</taxon>
        <taxon>Gammaproteobacteria</taxon>
        <taxon>Chromatiales</taxon>
        <taxon>Sedimenticolaceae</taxon>
        <taxon>Sedimenticola</taxon>
    </lineage>
</organism>
<dbReference type="GO" id="GO:0016491">
    <property type="term" value="F:oxidoreductase activity"/>
    <property type="evidence" value="ECO:0007669"/>
    <property type="project" value="UniProtKB-KW"/>
</dbReference>
<keyword evidence="4" id="KW-0001">2Fe-2S</keyword>
<evidence type="ECO:0008006" key="13">
    <source>
        <dbReference type="Google" id="ProtNLM"/>
    </source>
</evidence>
<evidence type="ECO:0000256" key="7">
    <source>
        <dbReference type="ARBA" id="ARBA00023004"/>
    </source>
</evidence>
<evidence type="ECO:0000256" key="3">
    <source>
        <dbReference type="ARBA" id="ARBA00022643"/>
    </source>
</evidence>
<feature type="domain" description="FAD-binding FR-type" evidence="10">
    <location>
        <begin position="316"/>
        <end position="422"/>
    </location>
</feature>
<dbReference type="Pfam" id="PF00111">
    <property type="entry name" value="Fer2"/>
    <property type="match status" value="1"/>
</dbReference>
<evidence type="ECO:0000313" key="12">
    <source>
        <dbReference type="Proteomes" id="UP000235015"/>
    </source>
</evidence>
<feature type="domain" description="2Fe-2S ferredoxin-type" evidence="9">
    <location>
        <begin position="548"/>
        <end position="633"/>
    </location>
</feature>
<name>A0A2N6CR93_9GAMM</name>
<dbReference type="GO" id="GO:0046872">
    <property type="term" value="F:metal ion binding"/>
    <property type="evidence" value="ECO:0007669"/>
    <property type="project" value="UniProtKB-KW"/>
</dbReference>
<dbReference type="CDD" id="cd06185">
    <property type="entry name" value="PDR_like"/>
    <property type="match status" value="1"/>
</dbReference>
<evidence type="ECO:0000259" key="9">
    <source>
        <dbReference type="PROSITE" id="PS51085"/>
    </source>
</evidence>
<dbReference type="InterPro" id="IPR039261">
    <property type="entry name" value="FNR_nucleotide-bd"/>
</dbReference>
<keyword evidence="8" id="KW-0411">Iron-sulfur</keyword>
<dbReference type="InterPro" id="IPR017938">
    <property type="entry name" value="Riboflavin_synthase-like_b-brl"/>
</dbReference>
<dbReference type="Gene3D" id="3.10.20.30">
    <property type="match status" value="1"/>
</dbReference>
<dbReference type="Gene3D" id="2.30.110.10">
    <property type="entry name" value="Electron Transport, Fmn-binding Protein, Chain A"/>
    <property type="match status" value="2"/>
</dbReference>
<proteinExistence type="predicted"/>
<evidence type="ECO:0000256" key="1">
    <source>
        <dbReference type="ARBA" id="ARBA00001917"/>
    </source>
</evidence>
<comment type="cofactor">
    <cofactor evidence="1">
        <name>FMN</name>
        <dbReference type="ChEBI" id="CHEBI:58210"/>
    </cofactor>
</comment>
<comment type="caution">
    <text evidence="11">The sequence shown here is derived from an EMBL/GenBank/DDBJ whole genome shotgun (WGS) entry which is preliminary data.</text>
</comment>
<keyword evidence="5" id="KW-0479">Metal-binding</keyword>
<dbReference type="Gene3D" id="3.40.50.80">
    <property type="entry name" value="Nucleotide-binding domain of ferredoxin-NADP reductase (FNR) module"/>
    <property type="match status" value="1"/>
</dbReference>
<dbReference type="InterPro" id="IPR012349">
    <property type="entry name" value="Split_barrel_FMN-bd"/>
</dbReference>
<dbReference type="PRINTS" id="PR00409">
    <property type="entry name" value="PHDIOXRDTASE"/>
</dbReference>
<dbReference type="Proteomes" id="UP000235015">
    <property type="component" value="Unassembled WGS sequence"/>
</dbReference>
<dbReference type="Pfam" id="PF01243">
    <property type="entry name" value="PNPOx_N"/>
    <property type="match status" value="1"/>
</dbReference>
<dbReference type="PROSITE" id="PS00197">
    <property type="entry name" value="2FE2S_FER_1"/>
    <property type="match status" value="1"/>
</dbReference>
<protein>
    <recommendedName>
        <fullName evidence="13">2Fe-2S iron-sulfur cluster binding domain-containing protein</fullName>
    </recommendedName>
</protein>
<dbReference type="PROSITE" id="PS51085">
    <property type="entry name" value="2FE2S_FER_2"/>
    <property type="match status" value="1"/>
</dbReference>
<dbReference type="AlphaFoldDB" id="A0A2N6CR93"/>
<dbReference type="InterPro" id="IPR006058">
    <property type="entry name" value="2Fe2S_fd_BS"/>
</dbReference>
<keyword evidence="2" id="KW-0285">Flavoprotein</keyword>
<dbReference type="SUPFAM" id="SSF63380">
    <property type="entry name" value="Riboflavin synthase domain-like"/>
    <property type="match status" value="1"/>
</dbReference>
<dbReference type="InterPro" id="IPR036010">
    <property type="entry name" value="2Fe-2S_ferredoxin-like_sf"/>
</dbReference>
<gene>
    <name evidence="11" type="ORF">C0630_19320</name>
</gene>
<dbReference type="Gene3D" id="2.40.30.10">
    <property type="entry name" value="Translation factors"/>
    <property type="match status" value="1"/>
</dbReference>
<evidence type="ECO:0000256" key="4">
    <source>
        <dbReference type="ARBA" id="ARBA00022714"/>
    </source>
</evidence>
<dbReference type="SUPFAM" id="SSF50475">
    <property type="entry name" value="FMN-binding split barrel"/>
    <property type="match status" value="1"/>
</dbReference>
<dbReference type="SUPFAM" id="SSF54292">
    <property type="entry name" value="2Fe-2S ferredoxin-like"/>
    <property type="match status" value="1"/>
</dbReference>
<evidence type="ECO:0000256" key="5">
    <source>
        <dbReference type="ARBA" id="ARBA00022723"/>
    </source>
</evidence>
<accession>A0A2N6CR93</accession>
<keyword evidence="6" id="KW-0560">Oxidoreductase</keyword>
<evidence type="ECO:0000256" key="8">
    <source>
        <dbReference type="ARBA" id="ARBA00023014"/>
    </source>
</evidence>
<dbReference type="InterPro" id="IPR012675">
    <property type="entry name" value="Beta-grasp_dom_sf"/>
</dbReference>
<dbReference type="EMBL" id="PKUN01000031">
    <property type="protein sequence ID" value="PLX59577.1"/>
    <property type="molecule type" value="Genomic_DNA"/>
</dbReference>
<dbReference type="InterPro" id="IPR011576">
    <property type="entry name" value="Pyridox_Oxase_N"/>
</dbReference>
<dbReference type="InterPro" id="IPR001041">
    <property type="entry name" value="2Fe-2S_ferredoxin-type"/>
</dbReference>
<evidence type="ECO:0000313" key="11">
    <source>
        <dbReference type="EMBL" id="PLX59577.1"/>
    </source>
</evidence>
<evidence type="ECO:0000259" key="10">
    <source>
        <dbReference type="PROSITE" id="PS51384"/>
    </source>
</evidence>
<dbReference type="InterPro" id="IPR054582">
    <property type="entry name" value="DmmA-like_N"/>
</dbReference>
<dbReference type="SUPFAM" id="SSF52343">
    <property type="entry name" value="Ferredoxin reductase-like, C-terminal NADP-linked domain"/>
    <property type="match status" value="1"/>
</dbReference>
<dbReference type="PANTHER" id="PTHR42815:SF2">
    <property type="entry name" value="FAD-BINDING, PUTATIVE (AFU_ORTHOLOGUE AFUA_6G07600)-RELATED"/>
    <property type="match status" value="1"/>
</dbReference>
<evidence type="ECO:0000256" key="6">
    <source>
        <dbReference type="ARBA" id="ARBA00023002"/>
    </source>
</evidence>
<keyword evidence="7" id="KW-0408">Iron</keyword>